<feature type="transmembrane region" description="Helical" evidence="1">
    <location>
        <begin position="27"/>
        <end position="45"/>
    </location>
</feature>
<dbReference type="KEGG" id="msv:Mesil_2114"/>
<dbReference type="eggNOG" id="ENOG5033K7E">
    <property type="taxonomic scope" value="Bacteria"/>
</dbReference>
<keyword evidence="1" id="KW-1133">Transmembrane helix</keyword>
<dbReference type="HOGENOM" id="CLU_153848_0_0_0"/>
<name>D7BHP5_ALLS1</name>
<keyword evidence="1" id="KW-0812">Transmembrane</keyword>
<reference evidence="2 3" key="1">
    <citation type="journal article" date="2010" name="Stand. Genomic Sci.">
        <title>Complete genome sequence of Meiothermus silvanus type strain (VI-R2).</title>
        <authorList>
            <person name="Sikorski J."/>
            <person name="Tindall B.J."/>
            <person name="Lowry S."/>
            <person name="Lucas S."/>
            <person name="Nolan M."/>
            <person name="Copeland A."/>
            <person name="Glavina Del Rio T."/>
            <person name="Tice H."/>
            <person name="Cheng J.F."/>
            <person name="Han C."/>
            <person name="Pitluck S."/>
            <person name="Liolios K."/>
            <person name="Ivanova N."/>
            <person name="Mavromatis K."/>
            <person name="Mikhailova N."/>
            <person name="Pati A."/>
            <person name="Goodwin L."/>
            <person name="Chen A."/>
            <person name="Palaniappan K."/>
            <person name="Land M."/>
            <person name="Hauser L."/>
            <person name="Chang Y.J."/>
            <person name="Jeffries C.D."/>
            <person name="Rohde M."/>
            <person name="Goker M."/>
            <person name="Woyke T."/>
            <person name="Bristow J."/>
            <person name="Eisen J.A."/>
            <person name="Markowitz V."/>
            <person name="Hugenholtz P."/>
            <person name="Kyrpides N.C."/>
            <person name="Klenk H.P."/>
            <person name="Lapidus A."/>
        </authorList>
    </citation>
    <scope>NUCLEOTIDE SEQUENCE [LARGE SCALE GENOMIC DNA]</scope>
    <source>
        <strain evidence="3">ATCC 700542 / DSM 9946 / VI-R2</strain>
    </source>
</reference>
<dbReference type="RefSeq" id="WP_013158535.1">
    <property type="nucleotide sequence ID" value="NC_014212.1"/>
</dbReference>
<dbReference type="OrthoDB" id="27306at2"/>
<dbReference type="Proteomes" id="UP000001916">
    <property type="component" value="Chromosome"/>
</dbReference>
<proteinExistence type="predicted"/>
<sequence>MQPRLLIALGIGGALFALSLATFRWNAGGFVVSAVIGWIGAYLFYRWNGRLERTYMNPAARERIAMQTAWRKGGKLSVAEFSQAVGLPTDLAQQTLEALAERGLCRKEGSVYLFYPNPKQA</sequence>
<dbReference type="STRING" id="526227.Mesil_2114"/>
<organism evidence="2 3">
    <name type="scientific">Allomeiothermus silvanus (strain ATCC 700542 / DSM 9946 / NBRC 106475 / NCIMB 13440 / VI-R2)</name>
    <name type="common">Thermus silvanus</name>
    <dbReference type="NCBI Taxonomy" id="526227"/>
    <lineage>
        <taxon>Bacteria</taxon>
        <taxon>Thermotogati</taxon>
        <taxon>Deinococcota</taxon>
        <taxon>Deinococci</taxon>
        <taxon>Thermales</taxon>
        <taxon>Thermaceae</taxon>
        <taxon>Allomeiothermus</taxon>
    </lineage>
</organism>
<keyword evidence="3" id="KW-1185">Reference proteome</keyword>
<keyword evidence="1" id="KW-0472">Membrane</keyword>
<dbReference type="AlphaFoldDB" id="D7BHP5"/>
<gene>
    <name evidence="2" type="ordered locus">Mesil_2114</name>
</gene>
<dbReference type="EMBL" id="CP002042">
    <property type="protein sequence ID" value="ADH63985.1"/>
    <property type="molecule type" value="Genomic_DNA"/>
</dbReference>
<evidence type="ECO:0000313" key="3">
    <source>
        <dbReference type="Proteomes" id="UP000001916"/>
    </source>
</evidence>
<protein>
    <submittedName>
        <fullName evidence="2">Uncharacterized protein</fullName>
    </submittedName>
</protein>
<evidence type="ECO:0000313" key="2">
    <source>
        <dbReference type="EMBL" id="ADH63985.1"/>
    </source>
</evidence>
<evidence type="ECO:0000256" key="1">
    <source>
        <dbReference type="SAM" id="Phobius"/>
    </source>
</evidence>
<accession>D7BHP5</accession>